<evidence type="ECO:0000259" key="4">
    <source>
        <dbReference type="SMART" id="SM00797"/>
    </source>
</evidence>
<dbReference type="SMART" id="SM00797">
    <property type="entry name" value="AHS2"/>
    <property type="match status" value="1"/>
</dbReference>
<evidence type="ECO:0000256" key="2">
    <source>
        <dbReference type="ARBA" id="ARBA00022801"/>
    </source>
</evidence>
<name>A0A137S6Z7_9GAMM</name>
<keyword evidence="2 5" id="KW-0378">Hydrolase</keyword>
<dbReference type="GO" id="GO:0005524">
    <property type="term" value="F:ATP binding"/>
    <property type="evidence" value="ECO:0007669"/>
    <property type="project" value="UniProtKB-KW"/>
</dbReference>
<dbReference type="InterPro" id="IPR029000">
    <property type="entry name" value="Cyclophilin-like_dom_sf"/>
</dbReference>
<protein>
    <submittedName>
        <fullName evidence="5">Allophanate hydrolase 2 subunit 2</fullName>
        <ecNumber evidence="5">3.5.1.54</ecNumber>
    </submittedName>
</protein>
<dbReference type="Pfam" id="PF02626">
    <property type="entry name" value="CT_A_B"/>
    <property type="match status" value="1"/>
</dbReference>
<feature type="domain" description="Carboxyltransferase" evidence="4">
    <location>
        <begin position="25"/>
        <end position="302"/>
    </location>
</feature>
<evidence type="ECO:0000313" key="6">
    <source>
        <dbReference type="Proteomes" id="UP000070282"/>
    </source>
</evidence>
<comment type="caution">
    <text evidence="5">The sequence shown here is derived from an EMBL/GenBank/DDBJ whole genome shotgun (WGS) entry which is preliminary data.</text>
</comment>
<evidence type="ECO:0000313" key="5">
    <source>
        <dbReference type="EMBL" id="KXO08188.1"/>
    </source>
</evidence>
<reference evidence="6" key="1">
    <citation type="submission" date="2015-12" db="EMBL/GenBank/DDBJ databases">
        <authorList>
            <person name="Lima A."/>
            <person name="Farahani Zayas N."/>
            <person name="Castro Da Silva M.A."/>
            <person name="Cabral A."/>
            <person name="Pessatti M.L."/>
        </authorList>
    </citation>
    <scope>NUCLEOTIDE SEQUENCE [LARGE SCALE GENOMIC DNA]</scope>
    <source>
        <strain evidence="6">LAMA 842</strain>
    </source>
</reference>
<organism evidence="5 6">
    <name type="scientific">Marinobacter excellens LAMA 842</name>
    <dbReference type="NCBI Taxonomy" id="1306954"/>
    <lineage>
        <taxon>Bacteria</taxon>
        <taxon>Pseudomonadati</taxon>
        <taxon>Pseudomonadota</taxon>
        <taxon>Gammaproteobacteria</taxon>
        <taxon>Pseudomonadales</taxon>
        <taxon>Marinobacteraceae</taxon>
        <taxon>Marinobacter</taxon>
    </lineage>
</organism>
<dbReference type="PANTHER" id="PTHR43309:SF4">
    <property type="entry name" value="CARBOXYLTRANSFERASE DOMAIN-CONTAINING PROTEIN"/>
    <property type="match status" value="1"/>
</dbReference>
<keyword evidence="1" id="KW-0547">Nucleotide-binding</keyword>
<gene>
    <name evidence="5" type="ORF">J122_2876</name>
</gene>
<dbReference type="SUPFAM" id="SSF50891">
    <property type="entry name" value="Cyclophilin-like"/>
    <property type="match status" value="1"/>
</dbReference>
<dbReference type="EC" id="3.5.1.54" evidence="5"/>
<dbReference type="InterPro" id="IPR003778">
    <property type="entry name" value="CT_A_B"/>
</dbReference>
<evidence type="ECO:0000256" key="3">
    <source>
        <dbReference type="ARBA" id="ARBA00022840"/>
    </source>
</evidence>
<sequence length="317" mass="34684">MSFLEVVRPGVQSTIQDSGRRGCRHHGLAAGGALDLISYTWANKLLDNPRNAACLEIVLGGFRAIAHGALQVALTGARTRVTVNGQTVESWQTLNLNDGDELTIDHSTHHRLVYLAVVGGLDAPEQFGSHSVVVREKLEGQGPVQAGDRLMPLQPKRQVPERKVPDHQRPDLDAETVIRLIPGYQYPQFQRADIIRLTTSRYTVGDQSDRMGFRLQGTPLSSPPPGIISEGIALGAVQIPGDGQPIVLLNDCQTIGGYPKPGVVPTVDCGLLAQQLPGASVRFELCDLATAQNQRRLFELHYQNTRWCQTGQELEWL</sequence>
<dbReference type="Gene3D" id="2.40.100.10">
    <property type="entry name" value="Cyclophilin-like"/>
    <property type="match status" value="1"/>
</dbReference>
<dbReference type="PANTHER" id="PTHR43309">
    <property type="entry name" value="5-OXOPROLINASE SUBUNIT C"/>
    <property type="match status" value="1"/>
</dbReference>
<keyword evidence="6" id="KW-1185">Reference proteome</keyword>
<accession>A0A137S6Z7</accession>
<proteinExistence type="predicted"/>
<dbReference type="GO" id="GO:0004039">
    <property type="term" value="F:allophanate hydrolase activity"/>
    <property type="evidence" value="ECO:0007669"/>
    <property type="project" value="UniProtKB-EC"/>
</dbReference>
<dbReference type="EMBL" id="LOCO01000017">
    <property type="protein sequence ID" value="KXO08188.1"/>
    <property type="molecule type" value="Genomic_DNA"/>
</dbReference>
<dbReference type="InterPro" id="IPR052708">
    <property type="entry name" value="PxpC"/>
</dbReference>
<dbReference type="PATRIC" id="fig|1306954.6.peg.1156"/>
<keyword evidence="3" id="KW-0067">ATP-binding</keyword>
<dbReference type="Proteomes" id="UP000070282">
    <property type="component" value="Unassembled WGS sequence"/>
</dbReference>
<dbReference type="RefSeq" id="WP_061332853.1">
    <property type="nucleotide sequence ID" value="NZ_LOCO01000017.1"/>
</dbReference>
<dbReference type="AlphaFoldDB" id="A0A137S6Z7"/>
<evidence type="ECO:0000256" key="1">
    <source>
        <dbReference type="ARBA" id="ARBA00022741"/>
    </source>
</evidence>